<dbReference type="AlphaFoldDB" id="A0A0B2UWA0"/>
<protein>
    <submittedName>
        <fullName evidence="1">Uncharacterized protein</fullName>
    </submittedName>
</protein>
<gene>
    <name evidence="1" type="ORF">Tcan_14526</name>
</gene>
<accession>A0A0B2UWA0</accession>
<dbReference type="EMBL" id="JPKZ01002762">
    <property type="protein sequence ID" value="KHN75346.1"/>
    <property type="molecule type" value="Genomic_DNA"/>
</dbReference>
<keyword evidence="2" id="KW-1185">Reference proteome</keyword>
<organism evidence="1 2">
    <name type="scientific">Toxocara canis</name>
    <name type="common">Canine roundworm</name>
    <dbReference type="NCBI Taxonomy" id="6265"/>
    <lineage>
        <taxon>Eukaryota</taxon>
        <taxon>Metazoa</taxon>
        <taxon>Ecdysozoa</taxon>
        <taxon>Nematoda</taxon>
        <taxon>Chromadorea</taxon>
        <taxon>Rhabditida</taxon>
        <taxon>Spirurina</taxon>
        <taxon>Ascaridomorpha</taxon>
        <taxon>Ascaridoidea</taxon>
        <taxon>Toxocaridae</taxon>
        <taxon>Toxocara</taxon>
    </lineage>
</organism>
<reference evidence="1 2" key="1">
    <citation type="submission" date="2014-11" db="EMBL/GenBank/DDBJ databases">
        <title>Genetic blueprint of the zoonotic pathogen Toxocara canis.</title>
        <authorList>
            <person name="Zhu X.-Q."/>
            <person name="Korhonen P.K."/>
            <person name="Cai H."/>
            <person name="Young N.D."/>
            <person name="Nejsum P."/>
            <person name="von Samson-Himmelstjerna G."/>
            <person name="Boag P.R."/>
            <person name="Tan P."/>
            <person name="Li Q."/>
            <person name="Min J."/>
            <person name="Yang Y."/>
            <person name="Wang X."/>
            <person name="Fang X."/>
            <person name="Hall R.S."/>
            <person name="Hofmann A."/>
            <person name="Sternberg P.W."/>
            <person name="Jex A.R."/>
            <person name="Gasser R.B."/>
        </authorList>
    </citation>
    <scope>NUCLEOTIDE SEQUENCE [LARGE SCALE GENOMIC DNA]</scope>
    <source>
        <strain evidence="1">PN_DK_2014</strain>
    </source>
</reference>
<evidence type="ECO:0000313" key="1">
    <source>
        <dbReference type="EMBL" id="KHN75346.1"/>
    </source>
</evidence>
<evidence type="ECO:0000313" key="2">
    <source>
        <dbReference type="Proteomes" id="UP000031036"/>
    </source>
</evidence>
<dbReference type="Proteomes" id="UP000031036">
    <property type="component" value="Unassembled WGS sequence"/>
</dbReference>
<comment type="caution">
    <text evidence="1">The sequence shown here is derived from an EMBL/GenBank/DDBJ whole genome shotgun (WGS) entry which is preliminary data.</text>
</comment>
<name>A0A0B2UWA0_TOXCA</name>
<proteinExistence type="predicted"/>
<sequence>MSVFLSKPLRSYEPRAESSTQVRFIRTAPLWQILNNPACKPFTYRRWQNSKHEYKTAFEKSLCYTNKMNISERFDVKGATRAISKVSDIAQM</sequence>